<organism evidence="2 3">
    <name type="scientific">Paenibacillus solisilvae</name>
    <dbReference type="NCBI Taxonomy" id="2486751"/>
    <lineage>
        <taxon>Bacteria</taxon>
        <taxon>Bacillati</taxon>
        <taxon>Bacillota</taxon>
        <taxon>Bacilli</taxon>
        <taxon>Bacillales</taxon>
        <taxon>Paenibacillaceae</taxon>
        <taxon>Paenibacillus</taxon>
    </lineage>
</organism>
<sequence>MSKRELRTDRAPAPVGEYSQGLRAGDFVFVSGQVGRDPLTGELEEGIEAQTARTIDNVRAVLEAGGATLDDVVKSTVHLKDMSLFESFNQVYGTYFTTPKPVRTTVGSFLPKALVEIDVIAYAPLTSSN</sequence>
<reference evidence="3" key="1">
    <citation type="journal article" date="2019" name="Int. J. Syst. Evol. Microbiol.">
        <title>The Global Catalogue of Microorganisms (GCM) 10K type strain sequencing project: providing services to taxonomists for standard genome sequencing and annotation.</title>
        <authorList>
            <consortium name="The Broad Institute Genomics Platform"/>
            <consortium name="The Broad Institute Genome Sequencing Center for Infectious Disease"/>
            <person name="Wu L."/>
            <person name="Ma J."/>
        </authorList>
    </citation>
    <scope>NUCLEOTIDE SEQUENCE [LARGE SCALE GENOMIC DNA]</scope>
    <source>
        <strain evidence="3">CGMCC 1.3240</strain>
    </source>
</reference>
<evidence type="ECO:0000313" key="2">
    <source>
        <dbReference type="EMBL" id="MFC5650581.1"/>
    </source>
</evidence>
<dbReference type="Gene3D" id="3.30.1330.40">
    <property type="entry name" value="RutC-like"/>
    <property type="match status" value="1"/>
</dbReference>
<dbReference type="GO" id="GO:0016787">
    <property type="term" value="F:hydrolase activity"/>
    <property type="evidence" value="ECO:0007669"/>
    <property type="project" value="UniProtKB-KW"/>
</dbReference>
<dbReference type="EC" id="3.5.-.-" evidence="2"/>
<name>A0ABW0W2F7_9BACL</name>
<proteinExistence type="inferred from homology"/>
<dbReference type="PANTHER" id="PTHR11803:SF39">
    <property type="entry name" value="2-IMINOBUTANOATE_2-IMINOPROPANOATE DEAMINASE"/>
    <property type="match status" value="1"/>
</dbReference>
<evidence type="ECO:0000256" key="1">
    <source>
        <dbReference type="ARBA" id="ARBA00010552"/>
    </source>
</evidence>
<comment type="similarity">
    <text evidence="1">Belongs to the RutC family.</text>
</comment>
<protein>
    <submittedName>
        <fullName evidence="2">RidA family protein</fullName>
        <ecNumber evidence="2">3.5.-.-</ecNumber>
    </submittedName>
</protein>
<keyword evidence="3" id="KW-1185">Reference proteome</keyword>
<dbReference type="EMBL" id="JBHSOW010000058">
    <property type="protein sequence ID" value="MFC5650581.1"/>
    <property type="molecule type" value="Genomic_DNA"/>
</dbReference>
<dbReference type="RefSeq" id="WP_379189145.1">
    <property type="nucleotide sequence ID" value="NZ_JBHSOW010000058.1"/>
</dbReference>
<dbReference type="InterPro" id="IPR006056">
    <property type="entry name" value="RidA"/>
</dbReference>
<dbReference type="Proteomes" id="UP001596047">
    <property type="component" value="Unassembled WGS sequence"/>
</dbReference>
<dbReference type="InterPro" id="IPR006175">
    <property type="entry name" value="YjgF/YER057c/UK114"/>
</dbReference>
<dbReference type="CDD" id="cd00448">
    <property type="entry name" value="YjgF_YER057c_UK114_family"/>
    <property type="match status" value="1"/>
</dbReference>
<dbReference type="InterPro" id="IPR035959">
    <property type="entry name" value="RutC-like_sf"/>
</dbReference>
<dbReference type="Pfam" id="PF01042">
    <property type="entry name" value="Ribonuc_L-PSP"/>
    <property type="match status" value="1"/>
</dbReference>
<dbReference type="NCBIfam" id="TIGR00004">
    <property type="entry name" value="Rid family detoxifying hydrolase"/>
    <property type="match status" value="1"/>
</dbReference>
<gene>
    <name evidence="2" type="ORF">ACFPYJ_15900</name>
</gene>
<keyword evidence="2" id="KW-0378">Hydrolase</keyword>
<dbReference type="SUPFAM" id="SSF55298">
    <property type="entry name" value="YjgF-like"/>
    <property type="match status" value="1"/>
</dbReference>
<accession>A0ABW0W2F7</accession>
<dbReference type="PANTHER" id="PTHR11803">
    <property type="entry name" value="2-IMINOBUTANOATE/2-IMINOPROPANOATE DEAMINASE RIDA"/>
    <property type="match status" value="1"/>
</dbReference>
<comment type="caution">
    <text evidence="2">The sequence shown here is derived from an EMBL/GenBank/DDBJ whole genome shotgun (WGS) entry which is preliminary data.</text>
</comment>
<evidence type="ECO:0000313" key="3">
    <source>
        <dbReference type="Proteomes" id="UP001596047"/>
    </source>
</evidence>